<sequence length="118" mass="13427">MFKKSKPKTKPPPTAPTVDEMLADMETFEVQRPPVAANSDNSDLEHELLTEPEKLPLQTWWQVFDAYDQKVTKLAATIDTLESQKEKLQSCCAKLEQNAEELREGIQKQQSLIKKAVN</sequence>
<evidence type="ECO:0000313" key="3">
    <source>
        <dbReference type="Proteomes" id="UP000268350"/>
    </source>
</evidence>
<proteinExistence type="predicted"/>
<name>A0A3B0KB59_DROGU</name>
<gene>
    <name evidence="2" type="ORF">DGUA_6G017665</name>
</gene>
<evidence type="ECO:0000313" key="2">
    <source>
        <dbReference type="EMBL" id="SPP82906.1"/>
    </source>
</evidence>
<evidence type="ECO:0000256" key="1">
    <source>
        <dbReference type="SAM" id="Coils"/>
    </source>
</evidence>
<protein>
    <submittedName>
        <fullName evidence="2">Uncharacterized protein</fullName>
    </submittedName>
</protein>
<keyword evidence="3" id="KW-1185">Reference proteome</keyword>
<dbReference type="AlphaFoldDB" id="A0A3B0KB59"/>
<dbReference type="OrthoDB" id="7954628at2759"/>
<dbReference type="OMA" id="TWWQVFD"/>
<dbReference type="EMBL" id="OUUW01000007">
    <property type="protein sequence ID" value="SPP82906.1"/>
    <property type="molecule type" value="Genomic_DNA"/>
</dbReference>
<reference evidence="3" key="1">
    <citation type="submission" date="2018-01" db="EMBL/GenBank/DDBJ databases">
        <authorList>
            <person name="Alioto T."/>
            <person name="Alioto T."/>
        </authorList>
    </citation>
    <scope>NUCLEOTIDE SEQUENCE [LARGE SCALE GENOMIC DNA]</scope>
</reference>
<dbReference type="Proteomes" id="UP000268350">
    <property type="component" value="Unassembled WGS sequence"/>
</dbReference>
<organism evidence="2 3">
    <name type="scientific">Drosophila guanche</name>
    <name type="common">Fruit fly</name>
    <dbReference type="NCBI Taxonomy" id="7266"/>
    <lineage>
        <taxon>Eukaryota</taxon>
        <taxon>Metazoa</taxon>
        <taxon>Ecdysozoa</taxon>
        <taxon>Arthropoda</taxon>
        <taxon>Hexapoda</taxon>
        <taxon>Insecta</taxon>
        <taxon>Pterygota</taxon>
        <taxon>Neoptera</taxon>
        <taxon>Endopterygota</taxon>
        <taxon>Diptera</taxon>
        <taxon>Brachycera</taxon>
        <taxon>Muscomorpha</taxon>
        <taxon>Ephydroidea</taxon>
        <taxon>Drosophilidae</taxon>
        <taxon>Drosophila</taxon>
        <taxon>Sophophora</taxon>
    </lineage>
</organism>
<accession>A0A3B0KB59</accession>
<dbReference type="InterPro" id="IPR028227">
    <property type="entry name" value="UPF0449"/>
</dbReference>
<keyword evidence="1" id="KW-0175">Coiled coil</keyword>
<dbReference type="Pfam" id="PF15136">
    <property type="entry name" value="UPF0449"/>
    <property type="match status" value="1"/>
</dbReference>
<feature type="coiled-coil region" evidence="1">
    <location>
        <begin position="78"/>
        <end position="112"/>
    </location>
</feature>